<dbReference type="Proteomes" id="UP000009168">
    <property type="component" value="Unassembled WGS sequence"/>
</dbReference>
<feature type="region of interest" description="Disordered" evidence="1">
    <location>
        <begin position="1"/>
        <end position="46"/>
    </location>
</feature>
<dbReference type="AlphaFoldDB" id="I7M722"/>
<dbReference type="InterPro" id="IPR044780">
    <property type="entry name" value="Heh2/Src1"/>
</dbReference>
<dbReference type="GeneID" id="7832545"/>
<evidence type="ECO:0000313" key="3">
    <source>
        <dbReference type="EMBL" id="EAR87708.1"/>
    </source>
</evidence>
<feature type="compositionally biased region" description="Low complexity" evidence="1">
    <location>
        <begin position="230"/>
        <end position="240"/>
    </location>
</feature>
<evidence type="ECO:0000256" key="1">
    <source>
        <dbReference type="SAM" id="MobiDB-lite"/>
    </source>
</evidence>
<feature type="region of interest" description="Disordered" evidence="1">
    <location>
        <begin position="224"/>
        <end position="243"/>
    </location>
</feature>
<gene>
    <name evidence="3" type="ORF">TTHERM_00540280</name>
</gene>
<feature type="region of interest" description="Disordered" evidence="1">
    <location>
        <begin position="198"/>
        <end position="217"/>
    </location>
</feature>
<name>I7M722_TETTS</name>
<sequence length="575" mass="66138">MSKPVNFLDLIKNPDKIQNKQPIKGSNSNTTTPKEAVIPPNLAGAQKNEWLEQQQKKNSQNANKKDDDVQILDYNPFKNNQEAKDSLKKQIQKPNIQQAAPPKNISEGNKINNTYQIISKPNQLQQANSPQQQINKNNVVNIGGDQLVFRQTQNNKQDKNAIQPTEISKKNSIQFNSDSSNSSKNNNIINQNNKANQQISSNTNTHNTNNKIVSNNQRVQSNKSVGSIFSSNKSNTSNKSAGMSKQEMLKAKYSLVNQSKEDYKKIFSKIVKEYSDTENLTYNPSKINYSLYFIYFCVFVFFVMVSLDYVASNTPKFCKNEVKYDTPKCIVCPENAQCKNYVMKCNDGFIQEGYKCKLNPNLISSSESFIIEKITQIQYDNGHRMCFAQESDIDQKQKEEEEVIKISRAQLLEELQQRLADKKAVAQQKKILEKFLVSTENQEKLGFKYDQESQTLTSSRLRFTIFCKCKQLIKNNQKSIAISSLTLVSLIIVGIILKKHFKKIRIANEIYEELAHQIQETSDKQINVSYYKEGIVNRFKSDFNEDVWILVDRKRVNEQKINVYRDCDGLYWSQI</sequence>
<feature type="transmembrane region" description="Helical" evidence="2">
    <location>
        <begin position="479"/>
        <end position="497"/>
    </location>
</feature>
<feature type="compositionally biased region" description="Low complexity" evidence="1">
    <location>
        <begin position="171"/>
        <end position="189"/>
    </location>
</feature>
<feature type="compositionally biased region" description="Polar residues" evidence="1">
    <location>
        <begin position="154"/>
        <end position="166"/>
    </location>
</feature>
<dbReference type="GO" id="GO:0034399">
    <property type="term" value="C:nuclear periphery"/>
    <property type="evidence" value="ECO:0007669"/>
    <property type="project" value="TreeGrafter"/>
</dbReference>
<protein>
    <submittedName>
        <fullName evidence="3">Man1-Src1p-carboxy-terminal domain protein</fullName>
    </submittedName>
</protein>
<dbReference type="KEGG" id="tet:TTHERM_00540280"/>
<dbReference type="RefSeq" id="XP_001007953.1">
    <property type="nucleotide sequence ID" value="XM_001007953.3"/>
</dbReference>
<feature type="transmembrane region" description="Helical" evidence="2">
    <location>
        <begin position="289"/>
        <end position="311"/>
    </location>
</feature>
<keyword evidence="4" id="KW-1185">Reference proteome</keyword>
<dbReference type="PANTHER" id="PTHR47808">
    <property type="entry name" value="INNER NUCLEAR MEMBRANE PROTEIN HEH2-RELATED"/>
    <property type="match status" value="1"/>
</dbReference>
<keyword evidence="2" id="KW-0812">Transmembrane</keyword>
<dbReference type="GO" id="GO:0003682">
    <property type="term" value="F:chromatin binding"/>
    <property type="evidence" value="ECO:0007669"/>
    <property type="project" value="InterPro"/>
</dbReference>
<dbReference type="GO" id="GO:0005783">
    <property type="term" value="C:endoplasmic reticulum"/>
    <property type="evidence" value="ECO:0007669"/>
    <property type="project" value="TreeGrafter"/>
</dbReference>
<dbReference type="PANTHER" id="PTHR47808:SF2">
    <property type="entry name" value="LEM DOMAIN-CONTAINING PROTEIN 2"/>
    <property type="match status" value="1"/>
</dbReference>
<dbReference type="InParanoid" id="I7M722"/>
<keyword evidence="2" id="KW-0472">Membrane</keyword>
<organism evidence="3 4">
    <name type="scientific">Tetrahymena thermophila (strain SB210)</name>
    <dbReference type="NCBI Taxonomy" id="312017"/>
    <lineage>
        <taxon>Eukaryota</taxon>
        <taxon>Sar</taxon>
        <taxon>Alveolata</taxon>
        <taxon>Ciliophora</taxon>
        <taxon>Intramacronucleata</taxon>
        <taxon>Oligohymenophorea</taxon>
        <taxon>Hymenostomatida</taxon>
        <taxon>Tetrahymenina</taxon>
        <taxon>Tetrahymenidae</taxon>
        <taxon>Tetrahymena</taxon>
    </lineage>
</organism>
<evidence type="ECO:0000256" key="2">
    <source>
        <dbReference type="SAM" id="Phobius"/>
    </source>
</evidence>
<feature type="region of interest" description="Disordered" evidence="1">
    <location>
        <begin position="83"/>
        <end position="109"/>
    </location>
</feature>
<keyword evidence="2" id="KW-1133">Transmembrane helix</keyword>
<dbReference type="GO" id="GO:0005637">
    <property type="term" value="C:nuclear inner membrane"/>
    <property type="evidence" value="ECO:0007669"/>
    <property type="project" value="InterPro"/>
</dbReference>
<feature type="compositionally biased region" description="Low complexity" evidence="1">
    <location>
        <begin position="198"/>
        <end position="210"/>
    </location>
</feature>
<reference evidence="4" key="1">
    <citation type="journal article" date="2006" name="PLoS Biol.">
        <title>Macronuclear genome sequence of the ciliate Tetrahymena thermophila, a model eukaryote.</title>
        <authorList>
            <person name="Eisen J.A."/>
            <person name="Coyne R.S."/>
            <person name="Wu M."/>
            <person name="Wu D."/>
            <person name="Thiagarajan M."/>
            <person name="Wortman J.R."/>
            <person name="Badger J.H."/>
            <person name="Ren Q."/>
            <person name="Amedeo P."/>
            <person name="Jones K.M."/>
            <person name="Tallon L.J."/>
            <person name="Delcher A.L."/>
            <person name="Salzberg S.L."/>
            <person name="Silva J.C."/>
            <person name="Haas B.J."/>
            <person name="Majoros W.H."/>
            <person name="Farzad M."/>
            <person name="Carlton J.M."/>
            <person name="Smith R.K. Jr."/>
            <person name="Garg J."/>
            <person name="Pearlman R.E."/>
            <person name="Karrer K.M."/>
            <person name="Sun L."/>
            <person name="Manning G."/>
            <person name="Elde N.C."/>
            <person name="Turkewitz A.P."/>
            <person name="Asai D.J."/>
            <person name="Wilkes D.E."/>
            <person name="Wang Y."/>
            <person name="Cai H."/>
            <person name="Collins K."/>
            <person name="Stewart B.A."/>
            <person name="Lee S.R."/>
            <person name="Wilamowska K."/>
            <person name="Weinberg Z."/>
            <person name="Ruzzo W.L."/>
            <person name="Wloga D."/>
            <person name="Gaertig J."/>
            <person name="Frankel J."/>
            <person name="Tsao C.-C."/>
            <person name="Gorovsky M.A."/>
            <person name="Keeling P.J."/>
            <person name="Waller R.F."/>
            <person name="Patron N.J."/>
            <person name="Cherry J.M."/>
            <person name="Stover N.A."/>
            <person name="Krieger C.J."/>
            <person name="del Toro C."/>
            <person name="Ryder H.F."/>
            <person name="Williamson S.C."/>
            <person name="Barbeau R.A."/>
            <person name="Hamilton E.P."/>
            <person name="Orias E."/>
        </authorList>
    </citation>
    <scope>NUCLEOTIDE SEQUENCE [LARGE SCALE GENOMIC DNA]</scope>
    <source>
        <strain evidence="4">SB210</strain>
    </source>
</reference>
<dbReference type="GO" id="GO:0071763">
    <property type="term" value="P:nuclear membrane organization"/>
    <property type="evidence" value="ECO:0007669"/>
    <property type="project" value="TreeGrafter"/>
</dbReference>
<accession>I7M722</accession>
<feature type="region of interest" description="Disordered" evidence="1">
    <location>
        <begin position="154"/>
        <end position="189"/>
    </location>
</feature>
<dbReference type="OMA" id="TILYHEY"/>
<dbReference type="EMBL" id="GG662849">
    <property type="protein sequence ID" value="EAR87708.1"/>
    <property type="molecule type" value="Genomic_DNA"/>
</dbReference>
<evidence type="ECO:0000313" key="4">
    <source>
        <dbReference type="Proteomes" id="UP000009168"/>
    </source>
</evidence>
<feature type="compositionally biased region" description="Polar residues" evidence="1">
    <location>
        <begin position="19"/>
        <end position="33"/>
    </location>
</feature>
<dbReference type="HOGENOM" id="CLU_474520_0_0_1"/>
<proteinExistence type="predicted"/>